<dbReference type="Proteomes" id="UP001201449">
    <property type="component" value="Unassembled WGS sequence"/>
</dbReference>
<evidence type="ECO:0000313" key="3">
    <source>
        <dbReference type="Proteomes" id="UP001201449"/>
    </source>
</evidence>
<dbReference type="PROSITE" id="PS51257">
    <property type="entry name" value="PROKAR_LIPOPROTEIN"/>
    <property type="match status" value="1"/>
</dbReference>
<proteinExistence type="predicted"/>
<organism evidence="2 3">
    <name type="scientific">Mariniradius sediminis</name>
    <dbReference type="NCBI Taxonomy" id="2909237"/>
    <lineage>
        <taxon>Bacteria</taxon>
        <taxon>Pseudomonadati</taxon>
        <taxon>Bacteroidota</taxon>
        <taxon>Cytophagia</taxon>
        <taxon>Cytophagales</taxon>
        <taxon>Cyclobacteriaceae</taxon>
        <taxon>Mariniradius</taxon>
    </lineage>
</organism>
<dbReference type="RefSeq" id="WP_234859915.1">
    <property type="nucleotide sequence ID" value="NZ_JAKEVZ010000001.1"/>
</dbReference>
<keyword evidence="1" id="KW-0732">Signal</keyword>
<reference evidence="2 3" key="1">
    <citation type="submission" date="2022-01" db="EMBL/GenBank/DDBJ databases">
        <title>Mariniradius saccharolyticus sp. nov., isolated from sediment of a river.</title>
        <authorList>
            <person name="Liu H."/>
        </authorList>
    </citation>
    <scope>NUCLEOTIDE SEQUENCE [LARGE SCALE GENOMIC DNA]</scope>
    <source>
        <strain evidence="2 3">RY-2</strain>
    </source>
</reference>
<keyword evidence="3" id="KW-1185">Reference proteome</keyword>
<protein>
    <recommendedName>
        <fullName evidence="4">Lipocalin-like domain-containing protein</fullName>
    </recommendedName>
</protein>
<accession>A0ABS9BPL1</accession>
<evidence type="ECO:0000313" key="2">
    <source>
        <dbReference type="EMBL" id="MCF1749759.1"/>
    </source>
</evidence>
<feature type="chain" id="PRO_5046348549" description="Lipocalin-like domain-containing protein" evidence="1">
    <location>
        <begin position="22"/>
        <end position="162"/>
    </location>
</feature>
<sequence length="162" mass="18299">MNTIRLLAFSVLIFLSLSCISDDDDVELIHLLGTWERGSLHEETGLDFVMAYTFHEDGTFEQKSIARQPNSAIESGFNSIVSGTFELSGNKLTLNETDWLGLPEGTGRWYVSGEELVAFEWNRERNVTVKLRERKSQLEMDFGPCGPNVLCAGPLTFYKVKR</sequence>
<evidence type="ECO:0008006" key="4">
    <source>
        <dbReference type="Google" id="ProtNLM"/>
    </source>
</evidence>
<dbReference type="EMBL" id="JAKEVZ010000001">
    <property type="protein sequence ID" value="MCF1749759.1"/>
    <property type="molecule type" value="Genomic_DNA"/>
</dbReference>
<evidence type="ECO:0000256" key="1">
    <source>
        <dbReference type="SAM" id="SignalP"/>
    </source>
</evidence>
<gene>
    <name evidence="2" type="ORF">L0U89_01645</name>
</gene>
<comment type="caution">
    <text evidence="2">The sequence shown here is derived from an EMBL/GenBank/DDBJ whole genome shotgun (WGS) entry which is preliminary data.</text>
</comment>
<name>A0ABS9BPL1_9BACT</name>
<feature type="signal peptide" evidence="1">
    <location>
        <begin position="1"/>
        <end position="21"/>
    </location>
</feature>